<gene>
    <name evidence="2" type="ORF">EYF80_050591</name>
</gene>
<comment type="caution">
    <text evidence="2">The sequence shown here is derived from an EMBL/GenBank/DDBJ whole genome shotgun (WGS) entry which is preliminary data.</text>
</comment>
<dbReference type="AlphaFoldDB" id="A0A4Z2FEM9"/>
<feature type="compositionally biased region" description="Basic and acidic residues" evidence="1">
    <location>
        <begin position="15"/>
        <end position="37"/>
    </location>
</feature>
<evidence type="ECO:0000313" key="2">
    <source>
        <dbReference type="EMBL" id="TNN39233.1"/>
    </source>
</evidence>
<organism evidence="2 3">
    <name type="scientific">Liparis tanakae</name>
    <name type="common">Tanaka's snailfish</name>
    <dbReference type="NCBI Taxonomy" id="230148"/>
    <lineage>
        <taxon>Eukaryota</taxon>
        <taxon>Metazoa</taxon>
        <taxon>Chordata</taxon>
        <taxon>Craniata</taxon>
        <taxon>Vertebrata</taxon>
        <taxon>Euteleostomi</taxon>
        <taxon>Actinopterygii</taxon>
        <taxon>Neopterygii</taxon>
        <taxon>Teleostei</taxon>
        <taxon>Neoteleostei</taxon>
        <taxon>Acanthomorphata</taxon>
        <taxon>Eupercaria</taxon>
        <taxon>Perciformes</taxon>
        <taxon>Cottioidei</taxon>
        <taxon>Cottales</taxon>
        <taxon>Liparidae</taxon>
        <taxon>Liparis</taxon>
    </lineage>
</organism>
<protein>
    <submittedName>
        <fullName evidence="2">Uncharacterized protein</fullName>
    </submittedName>
</protein>
<dbReference type="EMBL" id="SRLO01001297">
    <property type="protein sequence ID" value="TNN39233.1"/>
    <property type="molecule type" value="Genomic_DNA"/>
</dbReference>
<proteinExistence type="predicted"/>
<dbReference type="Proteomes" id="UP000314294">
    <property type="component" value="Unassembled WGS sequence"/>
</dbReference>
<keyword evidence="3" id="KW-1185">Reference proteome</keyword>
<sequence length="97" mass="10716">MTPSGHVTAEEEEESGHVEGEEITAEERNESQREVKCFETTANRTSRDAPPGELPAYDSVHSGYATRGPGDDGTNYFSIRSSRGCRLAGRRRRVTDN</sequence>
<feature type="region of interest" description="Disordered" evidence="1">
    <location>
        <begin position="1"/>
        <end position="77"/>
    </location>
</feature>
<accession>A0A4Z2FEM9</accession>
<evidence type="ECO:0000256" key="1">
    <source>
        <dbReference type="SAM" id="MobiDB-lite"/>
    </source>
</evidence>
<reference evidence="2 3" key="1">
    <citation type="submission" date="2019-03" db="EMBL/GenBank/DDBJ databases">
        <title>First draft genome of Liparis tanakae, snailfish: a comprehensive survey of snailfish specific genes.</title>
        <authorList>
            <person name="Kim W."/>
            <person name="Song I."/>
            <person name="Jeong J.-H."/>
            <person name="Kim D."/>
            <person name="Kim S."/>
            <person name="Ryu S."/>
            <person name="Song J.Y."/>
            <person name="Lee S.K."/>
        </authorList>
    </citation>
    <scope>NUCLEOTIDE SEQUENCE [LARGE SCALE GENOMIC DNA]</scope>
    <source>
        <tissue evidence="2">Muscle</tissue>
    </source>
</reference>
<evidence type="ECO:0000313" key="3">
    <source>
        <dbReference type="Proteomes" id="UP000314294"/>
    </source>
</evidence>
<name>A0A4Z2FEM9_9TELE</name>